<dbReference type="InterPro" id="IPR036388">
    <property type="entry name" value="WH-like_DNA-bd_sf"/>
</dbReference>
<evidence type="ECO:0000256" key="5">
    <source>
        <dbReference type="ARBA" id="ARBA00023163"/>
    </source>
</evidence>
<dbReference type="Proteomes" id="UP001501771">
    <property type="component" value="Unassembled WGS sequence"/>
</dbReference>
<evidence type="ECO:0000256" key="2">
    <source>
        <dbReference type="ARBA" id="ARBA00023015"/>
    </source>
</evidence>
<dbReference type="InterPro" id="IPR039425">
    <property type="entry name" value="RNA_pol_sigma-70-like"/>
</dbReference>
<gene>
    <name evidence="8" type="ORF">GCM10009844_16960</name>
</gene>
<dbReference type="SUPFAM" id="SSF88946">
    <property type="entry name" value="Sigma2 domain of RNA polymerase sigma factors"/>
    <property type="match status" value="1"/>
</dbReference>
<dbReference type="InterPro" id="IPR013325">
    <property type="entry name" value="RNA_pol_sigma_r2"/>
</dbReference>
<evidence type="ECO:0000259" key="6">
    <source>
        <dbReference type="Pfam" id="PF04542"/>
    </source>
</evidence>
<comment type="similarity">
    <text evidence="1">Belongs to the sigma-70 factor family. ECF subfamily.</text>
</comment>
<evidence type="ECO:0000313" key="8">
    <source>
        <dbReference type="EMBL" id="GAA2143963.1"/>
    </source>
</evidence>
<dbReference type="NCBIfam" id="TIGR02983">
    <property type="entry name" value="SigE-fam_strep"/>
    <property type="match status" value="1"/>
</dbReference>
<keyword evidence="3" id="KW-0731">Sigma factor</keyword>
<feature type="domain" description="RNA polymerase sigma factor 70 region 4 type 2" evidence="7">
    <location>
        <begin position="106"/>
        <end position="158"/>
    </location>
</feature>
<evidence type="ECO:0000256" key="3">
    <source>
        <dbReference type="ARBA" id="ARBA00023082"/>
    </source>
</evidence>
<dbReference type="PANTHER" id="PTHR43133:SF50">
    <property type="entry name" value="ECF RNA POLYMERASE SIGMA FACTOR SIGM"/>
    <property type="match status" value="1"/>
</dbReference>
<evidence type="ECO:0000313" key="9">
    <source>
        <dbReference type="Proteomes" id="UP001501771"/>
    </source>
</evidence>
<dbReference type="PANTHER" id="PTHR43133">
    <property type="entry name" value="RNA POLYMERASE ECF-TYPE SIGMA FACTO"/>
    <property type="match status" value="1"/>
</dbReference>
<dbReference type="RefSeq" id="WP_344150068.1">
    <property type="nucleotide sequence ID" value="NZ_BAAAQR010000004.1"/>
</dbReference>
<evidence type="ECO:0000256" key="4">
    <source>
        <dbReference type="ARBA" id="ARBA00023125"/>
    </source>
</evidence>
<organism evidence="8 9">
    <name type="scientific">Nocardioides koreensis</name>
    <dbReference type="NCBI Taxonomy" id="433651"/>
    <lineage>
        <taxon>Bacteria</taxon>
        <taxon>Bacillati</taxon>
        <taxon>Actinomycetota</taxon>
        <taxon>Actinomycetes</taxon>
        <taxon>Propionibacteriales</taxon>
        <taxon>Nocardioidaceae</taxon>
        <taxon>Nocardioides</taxon>
    </lineage>
</organism>
<protein>
    <recommendedName>
        <fullName evidence="10">SigE family RNA polymerase sigma factor</fullName>
    </recommendedName>
</protein>
<dbReference type="SUPFAM" id="SSF88659">
    <property type="entry name" value="Sigma3 and sigma4 domains of RNA polymerase sigma factors"/>
    <property type="match status" value="1"/>
</dbReference>
<sequence>MAVLRKPDAEAFSEFAAARSASLFRTAYLVVGDYQLAQDLVQESLTKTYLAWPRLRDVNNAEAYSRRVIVTTCVSWRRRRSFRERPADRLPDPGVPDPIDLLPEQDELWAAVRSLPPRQRTTVVLRFCDDLSEAQTAQLMGCSVGSVKRQVSVALAKLRAGMGSRFTSPVDEQAVIS</sequence>
<feature type="domain" description="RNA polymerase sigma-70 region 2" evidence="6">
    <location>
        <begin position="23"/>
        <end position="81"/>
    </location>
</feature>
<dbReference type="CDD" id="cd06171">
    <property type="entry name" value="Sigma70_r4"/>
    <property type="match status" value="1"/>
</dbReference>
<dbReference type="InterPro" id="IPR013249">
    <property type="entry name" value="RNA_pol_sigma70_r4_t2"/>
</dbReference>
<dbReference type="Gene3D" id="1.10.10.10">
    <property type="entry name" value="Winged helix-like DNA-binding domain superfamily/Winged helix DNA-binding domain"/>
    <property type="match status" value="1"/>
</dbReference>
<dbReference type="InterPro" id="IPR014325">
    <property type="entry name" value="RNA_pol_sigma-E_actinobac"/>
</dbReference>
<dbReference type="InterPro" id="IPR013324">
    <property type="entry name" value="RNA_pol_sigma_r3/r4-like"/>
</dbReference>
<dbReference type="Gene3D" id="1.10.1740.10">
    <property type="match status" value="1"/>
</dbReference>
<evidence type="ECO:0000256" key="1">
    <source>
        <dbReference type="ARBA" id="ARBA00010641"/>
    </source>
</evidence>
<name>A0ABP5LBX9_9ACTN</name>
<evidence type="ECO:0008006" key="10">
    <source>
        <dbReference type="Google" id="ProtNLM"/>
    </source>
</evidence>
<keyword evidence="4" id="KW-0238">DNA-binding</keyword>
<dbReference type="Pfam" id="PF04542">
    <property type="entry name" value="Sigma70_r2"/>
    <property type="match status" value="1"/>
</dbReference>
<keyword evidence="5" id="KW-0804">Transcription</keyword>
<dbReference type="Pfam" id="PF08281">
    <property type="entry name" value="Sigma70_r4_2"/>
    <property type="match status" value="1"/>
</dbReference>
<dbReference type="NCBIfam" id="TIGR02937">
    <property type="entry name" value="sigma70-ECF"/>
    <property type="match status" value="1"/>
</dbReference>
<proteinExistence type="inferred from homology"/>
<dbReference type="InterPro" id="IPR014284">
    <property type="entry name" value="RNA_pol_sigma-70_dom"/>
</dbReference>
<accession>A0ABP5LBX9</accession>
<dbReference type="EMBL" id="BAAAQR010000004">
    <property type="protein sequence ID" value="GAA2143963.1"/>
    <property type="molecule type" value="Genomic_DNA"/>
</dbReference>
<dbReference type="InterPro" id="IPR007627">
    <property type="entry name" value="RNA_pol_sigma70_r2"/>
</dbReference>
<comment type="caution">
    <text evidence="8">The sequence shown here is derived from an EMBL/GenBank/DDBJ whole genome shotgun (WGS) entry which is preliminary data.</text>
</comment>
<evidence type="ECO:0000259" key="7">
    <source>
        <dbReference type="Pfam" id="PF08281"/>
    </source>
</evidence>
<keyword evidence="9" id="KW-1185">Reference proteome</keyword>
<reference evidence="9" key="1">
    <citation type="journal article" date="2019" name="Int. J. Syst. Evol. Microbiol.">
        <title>The Global Catalogue of Microorganisms (GCM) 10K type strain sequencing project: providing services to taxonomists for standard genome sequencing and annotation.</title>
        <authorList>
            <consortium name="The Broad Institute Genomics Platform"/>
            <consortium name="The Broad Institute Genome Sequencing Center for Infectious Disease"/>
            <person name="Wu L."/>
            <person name="Ma J."/>
        </authorList>
    </citation>
    <scope>NUCLEOTIDE SEQUENCE [LARGE SCALE GENOMIC DNA]</scope>
    <source>
        <strain evidence="9">JCM 16022</strain>
    </source>
</reference>
<keyword evidence="2" id="KW-0805">Transcription regulation</keyword>